<dbReference type="OrthoDB" id="9795237at2"/>
<dbReference type="STRING" id="159087.Daro_2849"/>
<dbReference type="EMBL" id="CP000089">
    <property type="protein sequence ID" value="AAZ47579.1"/>
    <property type="molecule type" value="Genomic_DNA"/>
</dbReference>
<evidence type="ECO:0000313" key="1">
    <source>
        <dbReference type="EMBL" id="AAZ47579.1"/>
    </source>
</evidence>
<name>Q47C52_DECAR</name>
<dbReference type="eggNOG" id="ENOG5032ZN4">
    <property type="taxonomic scope" value="Bacteria"/>
</dbReference>
<protein>
    <submittedName>
        <fullName evidence="1">Uncharacterized protein</fullName>
    </submittedName>
</protein>
<dbReference type="AlphaFoldDB" id="Q47C52"/>
<dbReference type="HOGENOM" id="CLU_119521_0_0_4"/>
<accession>Q47C52</accession>
<sequence length="165" mass="18566">MQIRQLQIANDHLQDRLVLRVATQADEEYRIWLTRRFLRELWPHLAALLGKLTTPAPAMAEMEVAEQASFEQPFSDDNATYPLGSSPLLTSEIKFDTLSDGNFSLTFREGRERSFQLGLTPDLLQALCAMLRAGAEQAQWNLALDYAAAPEPVSVPNTSRPSRLH</sequence>
<gene>
    <name evidence="1" type="ordered locus">Daro_2849</name>
</gene>
<reference evidence="1" key="1">
    <citation type="submission" date="2005-08" db="EMBL/GenBank/DDBJ databases">
        <title>Complete sequence of Dechloromonas aromatica RCB.</title>
        <authorList>
            <person name="Salinero K.K."/>
            <person name="Copeland A."/>
            <person name="Lucas S."/>
            <person name="Lapidus A."/>
            <person name="Barry K."/>
            <person name="Detter J.C."/>
            <person name="Glavina T."/>
            <person name="Hammon N."/>
            <person name="Israni S."/>
            <person name="Pitluck S."/>
            <person name="Di Bartolo G."/>
            <person name="Trong S."/>
            <person name="Schmutz J."/>
            <person name="Larimer F."/>
            <person name="Land M."/>
            <person name="Ivanova N."/>
            <person name="Richardson P."/>
        </authorList>
    </citation>
    <scope>NUCLEOTIDE SEQUENCE</scope>
    <source>
        <strain evidence="1">RCB</strain>
    </source>
</reference>
<proteinExistence type="predicted"/>
<dbReference type="KEGG" id="dar:Daro_2849"/>
<organism evidence="1">
    <name type="scientific">Dechloromonas aromatica (strain RCB)</name>
    <dbReference type="NCBI Taxonomy" id="159087"/>
    <lineage>
        <taxon>Bacteria</taxon>
        <taxon>Pseudomonadati</taxon>
        <taxon>Pseudomonadota</taxon>
        <taxon>Betaproteobacteria</taxon>
        <taxon>Rhodocyclales</taxon>
        <taxon>Azonexaceae</taxon>
        <taxon>Dechloromonas</taxon>
    </lineage>
</organism>